<proteinExistence type="predicted"/>
<evidence type="ECO:0000256" key="1">
    <source>
        <dbReference type="SAM" id="MobiDB-lite"/>
    </source>
</evidence>
<gene>
    <name evidence="2" type="ORF">EV186_1011421</name>
</gene>
<dbReference type="Gene3D" id="3.30.1310.10">
    <property type="entry name" value="Nucleoid-associated protein YbaB-like domain"/>
    <property type="match status" value="1"/>
</dbReference>
<dbReference type="AlphaFoldDB" id="A0A4R6SNG2"/>
<feature type="region of interest" description="Disordered" evidence="1">
    <location>
        <begin position="118"/>
        <end position="147"/>
    </location>
</feature>
<feature type="compositionally biased region" description="Basic and acidic residues" evidence="1">
    <location>
        <begin position="127"/>
        <end position="147"/>
    </location>
</feature>
<keyword evidence="3" id="KW-1185">Reference proteome</keyword>
<organism evidence="2 3">
    <name type="scientific">Labedaea rhizosphaerae</name>
    <dbReference type="NCBI Taxonomy" id="598644"/>
    <lineage>
        <taxon>Bacteria</taxon>
        <taxon>Bacillati</taxon>
        <taxon>Actinomycetota</taxon>
        <taxon>Actinomycetes</taxon>
        <taxon>Pseudonocardiales</taxon>
        <taxon>Pseudonocardiaceae</taxon>
        <taxon>Labedaea</taxon>
    </lineage>
</organism>
<dbReference type="OrthoDB" id="3829223at2"/>
<sequence>MTEGFAFTGNPADTKRKLDMMVLDAQQRMVQFAAVRKQIESATVTAEVGAARATVRTTGGLAGLVLSEQARGMSPSQIANEVMAAVQRAQAGIQGKVREIVSENDAVDDSAGRAVVNSFAGRYPQPPERDAGEPVEDMRIGRQDDWH</sequence>
<dbReference type="RefSeq" id="WP_133848202.1">
    <property type="nucleotide sequence ID" value="NZ_SNXZ01000001.1"/>
</dbReference>
<comment type="caution">
    <text evidence="2">The sequence shown here is derived from an EMBL/GenBank/DDBJ whole genome shotgun (WGS) entry which is preliminary data.</text>
</comment>
<accession>A0A4R6SNG2</accession>
<evidence type="ECO:0000313" key="3">
    <source>
        <dbReference type="Proteomes" id="UP000295444"/>
    </source>
</evidence>
<evidence type="ECO:0000313" key="2">
    <source>
        <dbReference type="EMBL" id="TDQ05451.1"/>
    </source>
</evidence>
<name>A0A4R6SNG2_LABRH</name>
<reference evidence="2 3" key="1">
    <citation type="submission" date="2019-03" db="EMBL/GenBank/DDBJ databases">
        <title>Genomic Encyclopedia of Type Strains, Phase IV (KMG-IV): sequencing the most valuable type-strain genomes for metagenomic binning, comparative biology and taxonomic classification.</title>
        <authorList>
            <person name="Goeker M."/>
        </authorList>
    </citation>
    <scope>NUCLEOTIDE SEQUENCE [LARGE SCALE GENOMIC DNA]</scope>
    <source>
        <strain evidence="2 3">DSM 45361</strain>
    </source>
</reference>
<dbReference type="InterPro" id="IPR036894">
    <property type="entry name" value="YbaB-like_sf"/>
</dbReference>
<evidence type="ECO:0008006" key="4">
    <source>
        <dbReference type="Google" id="ProtNLM"/>
    </source>
</evidence>
<protein>
    <recommendedName>
        <fullName evidence="4">YbaB/EbfC DNA-binding family protein</fullName>
    </recommendedName>
</protein>
<dbReference type="EMBL" id="SNXZ01000001">
    <property type="protein sequence ID" value="TDQ05451.1"/>
    <property type="molecule type" value="Genomic_DNA"/>
</dbReference>
<dbReference type="Proteomes" id="UP000295444">
    <property type="component" value="Unassembled WGS sequence"/>
</dbReference>